<dbReference type="FunFam" id="3.30.70.20:FF:000032">
    <property type="entry name" value="Formate dehydrogenase, alpha subunit"/>
    <property type="match status" value="1"/>
</dbReference>
<dbReference type="SUPFAM" id="SSF54862">
    <property type="entry name" value="4Fe-4S ferredoxins"/>
    <property type="match status" value="1"/>
</dbReference>
<feature type="domain" description="4Fe-4S His(Cys)3-ligated-type" evidence="17">
    <location>
        <begin position="96"/>
        <end position="136"/>
    </location>
</feature>
<feature type="domain" description="4Fe-4S ferredoxin-type" evidence="15">
    <location>
        <begin position="199"/>
        <end position="228"/>
    </location>
</feature>
<evidence type="ECO:0000256" key="8">
    <source>
        <dbReference type="ARBA" id="ARBA00022737"/>
    </source>
</evidence>
<dbReference type="Gene3D" id="3.40.228.10">
    <property type="entry name" value="Dimethylsulfoxide Reductase, domain 2"/>
    <property type="match status" value="1"/>
</dbReference>
<feature type="region of interest" description="Disordered" evidence="13">
    <location>
        <begin position="955"/>
        <end position="979"/>
    </location>
</feature>
<evidence type="ECO:0000256" key="3">
    <source>
        <dbReference type="ARBA" id="ARBA00007023"/>
    </source>
</evidence>
<dbReference type="PROSITE" id="PS00490">
    <property type="entry name" value="MOLYBDOPTERIN_PROK_2"/>
    <property type="match status" value="1"/>
</dbReference>
<evidence type="ECO:0000256" key="12">
    <source>
        <dbReference type="ARBA" id="ARBA00034078"/>
    </source>
</evidence>
<dbReference type="InterPro" id="IPR006478">
    <property type="entry name" value="Formate_DH_asu"/>
</dbReference>
<dbReference type="SMART" id="SM00926">
    <property type="entry name" value="Molybdop_Fe4S4"/>
    <property type="match status" value="1"/>
</dbReference>
<dbReference type="InterPro" id="IPR019574">
    <property type="entry name" value="NADH_UbQ_OxRdtase_Gsu_4Fe4S-bd"/>
</dbReference>
<evidence type="ECO:0000259" key="16">
    <source>
        <dbReference type="PROSITE" id="PS51669"/>
    </source>
</evidence>
<dbReference type="Gene3D" id="3.10.20.740">
    <property type="match status" value="1"/>
</dbReference>
<dbReference type="HOGENOM" id="CLU_000422_4_0_2"/>
<dbReference type="KEGG" id="tac:Ta0425"/>
<dbReference type="SUPFAM" id="SSF50692">
    <property type="entry name" value="ADC-like"/>
    <property type="match status" value="1"/>
</dbReference>
<evidence type="ECO:0000259" key="15">
    <source>
        <dbReference type="PROSITE" id="PS51379"/>
    </source>
</evidence>
<dbReference type="GO" id="GO:0022904">
    <property type="term" value="P:respiratory electron transport chain"/>
    <property type="evidence" value="ECO:0007669"/>
    <property type="project" value="TreeGrafter"/>
</dbReference>
<keyword evidence="9" id="KW-0560">Oxidoreductase</keyword>
<keyword evidence="19" id="KW-1185">Reference proteome</keyword>
<dbReference type="Pfam" id="PF00384">
    <property type="entry name" value="Molybdopterin"/>
    <property type="match status" value="1"/>
</dbReference>
<dbReference type="InterPro" id="IPR009010">
    <property type="entry name" value="Asp_de-COase-like_dom_sf"/>
</dbReference>
<evidence type="ECO:0000259" key="17">
    <source>
        <dbReference type="PROSITE" id="PS51839"/>
    </source>
</evidence>
<dbReference type="FunFam" id="2.20.25.90:FF:000001">
    <property type="entry name" value="Formate dehydrogenase subunit alpha"/>
    <property type="match status" value="1"/>
</dbReference>
<dbReference type="NCBIfam" id="TIGR01591">
    <property type="entry name" value="Fdh-alpha"/>
    <property type="match status" value="1"/>
</dbReference>
<feature type="domain" description="4Fe-4S Mo/W bis-MGD-type" evidence="16">
    <location>
        <begin position="277"/>
        <end position="333"/>
    </location>
</feature>
<evidence type="ECO:0000313" key="19">
    <source>
        <dbReference type="Proteomes" id="UP000001024"/>
    </source>
</evidence>
<dbReference type="PROSITE" id="PS51669">
    <property type="entry name" value="4FE4S_MOW_BIS_MGD"/>
    <property type="match status" value="1"/>
</dbReference>
<keyword evidence="11" id="KW-0411">Iron-sulfur</keyword>
<dbReference type="InterPro" id="IPR006963">
    <property type="entry name" value="Mopterin_OxRdtase_4Fe-4S_dom"/>
</dbReference>
<dbReference type="GO" id="GO:0016020">
    <property type="term" value="C:membrane"/>
    <property type="evidence" value="ECO:0007669"/>
    <property type="project" value="TreeGrafter"/>
</dbReference>
<dbReference type="PIRSF" id="PIRSF036643">
    <property type="entry name" value="FDH_alpha"/>
    <property type="match status" value="1"/>
</dbReference>
<evidence type="ECO:0000256" key="6">
    <source>
        <dbReference type="ARBA" id="ARBA00022714"/>
    </source>
</evidence>
<evidence type="ECO:0000256" key="4">
    <source>
        <dbReference type="ARBA" id="ARBA00022485"/>
    </source>
</evidence>
<dbReference type="PROSITE" id="PS51839">
    <property type="entry name" value="4FE4S_HC3"/>
    <property type="match status" value="1"/>
</dbReference>
<dbReference type="GO" id="GO:0046872">
    <property type="term" value="F:metal ion binding"/>
    <property type="evidence" value="ECO:0007669"/>
    <property type="project" value="UniProtKB-KW"/>
</dbReference>
<keyword evidence="10" id="KW-0408">Iron</keyword>
<dbReference type="Pfam" id="PF13510">
    <property type="entry name" value="Fer2_4"/>
    <property type="match status" value="1"/>
</dbReference>
<dbReference type="GO" id="GO:0015942">
    <property type="term" value="P:formate metabolic process"/>
    <property type="evidence" value="ECO:0007669"/>
    <property type="project" value="InterPro"/>
</dbReference>
<dbReference type="InterPro" id="IPR017900">
    <property type="entry name" value="4Fe4S_Fe_S_CS"/>
</dbReference>
<dbReference type="InterPro" id="IPR001041">
    <property type="entry name" value="2Fe-2S_ferredoxin-type"/>
</dbReference>
<dbReference type="InterPro" id="IPR017896">
    <property type="entry name" value="4Fe4S_Fe-S-bd"/>
</dbReference>
<evidence type="ECO:0000259" key="14">
    <source>
        <dbReference type="PROSITE" id="PS51085"/>
    </source>
</evidence>
<dbReference type="Proteomes" id="UP000001024">
    <property type="component" value="Chromosome"/>
</dbReference>
<dbReference type="GO" id="GO:0043546">
    <property type="term" value="F:molybdopterin cofactor binding"/>
    <property type="evidence" value="ECO:0007669"/>
    <property type="project" value="InterPro"/>
</dbReference>
<dbReference type="Pfam" id="PF10588">
    <property type="entry name" value="NADH-G_4Fe-4S_3"/>
    <property type="match status" value="1"/>
</dbReference>
<dbReference type="CDD" id="cd00207">
    <property type="entry name" value="fer2"/>
    <property type="match status" value="1"/>
</dbReference>
<keyword evidence="6" id="KW-0001">2Fe-2S</keyword>
<dbReference type="InterPro" id="IPR041924">
    <property type="entry name" value="Formate_Dh-H_N"/>
</dbReference>
<dbReference type="STRING" id="273075.gene:9571644"/>
<dbReference type="FunFam" id="3.40.228.10:FF:000002">
    <property type="entry name" value="Formate dehydrogenase subunit alpha"/>
    <property type="match status" value="1"/>
</dbReference>
<name>Q9HL15_THEAC</name>
<evidence type="ECO:0000256" key="13">
    <source>
        <dbReference type="SAM" id="MobiDB-lite"/>
    </source>
</evidence>
<comment type="cofactor">
    <cofactor evidence="1">
        <name>Mo-bis(molybdopterin guanine dinucleotide)</name>
        <dbReference type="ChEBI" id="CHEBI:60539"/>
    </cofactor>
</comment>
<dbReference type="SMART" id="SM00929">
    <property type="entry name" value="NADH-G_4Fe-4S_3"/>
    <property type="match status" value="1"/>
</dbReference>
<evidence type="ECO:0000256" key="5">
    <source>
        <dbReference type="ARBA" id="ARBA00022505"/>
    </source>
</evidence>
<dbReference type="PROSITE" id="PS51085">
    <property type="entry name" value="2FE2S_FER_2"/>
    <property type="match status" value="1"/>
</dbReference>
<keyword evidence="8" id="KW-0677">Repeat</keyword>
<evidence type="ECO:0000256" key="10">
    <source>
        <dbReference type="ARBA" id="ARBA00023004"/>
    </source>
</evidence>
<dbReference type="Gene3D" id="3.30.70.20">
    <property type="match status" value="1"/>
</dbReference>
<dbReference type="InterPro" id="IPR036010">
    <property type="entry name" value="2Fe-2S_ferredoxin-like_sf"/>
</dbReference>
<dbReference type="PROSITE" id="PS00198">
    <property type="entry name" value="4FE4S_FER_1"/>
    <property type="match status" value="1"/>
</dbReference>
<reference evidence="18 19" key="1">
    <citation type="journal article" date="2000" name="Nature">
        <title>The genome sequence of the thermoacidophilic scavenger Thermoplasma acidophilum.</title>
        <authorList>
            <person name="Ruepp A."/>
            <person name="Graml W."/>
            <person name="Santos-Martinez M.L."/>
            <person name="Koretke K.K."/>
            <person name="Volker C."/>
            <person name="Mewes H.W."/>
            <person name="Frishman D."/>
            <person name="Stocker S."/>
            <person name="Lupas A.N."/>
            <person name="Baumeister W."/>
        </authorList>
    </citation>
    <scope>NUCLEOTIDE SEQUENCE [LARGE SCALE GENOMIC DNA]</scope>
    <source>
        <strain evidence="19">ATCC 25905 / DSM 1728 / JCM 9062 / NBRC 15155 / AMRC-C165</strain>
    </source>
</reference>
<feature type="domain" description="4Fe-4S ferredoxin-type" evidence="15">
    <location>
        <begin position="156"/>
        <end position="185"/>
    </location>
</feature>
<dbReference type="EMBL" id="AL445064">
    <property type="protein sequence ID" value="CAC11567.1"/>
    <property type="molecule type" value="Genomic_DNA"/>
</dbReference>
<dbReference type="Pfam" id="PF01568">
    <property type="entry name" value="Molydop_binding"/>
    <property type="match status" value="1"/>
</dbReference>
<dbReference type="InterPro" id="IPR006655">
    <property type="entry name" value="Mopterin_OxRdtase_prok_CS"/>
</dbReference>
<keyword evidence="5" id="KW-0500">Molybdenum</keyword>
<evidence type="ECO:0000313" key="18">
    <source>
        <dbReference type="EMBL" id="CAC11567.1"/>
    </source>
</evidence>
<dbReference type="PANTHER" id="PTHR43105:SF14">
    <property type="entry name" value="FORMATE DEHYDROGENASE H"/>
    <property type="match status" value="1"/>
</dbReference>
<dbReference type="Gene3D" id="2.40.40.20">
    <property type="match status" value="1"/>
</dbReference>
<sequence length="996" mass="111950">MIIRNDYIVIISLDHCMSEKAFSISIDGRSYDANDGETVLQVMMRNRLDISHICYHPSLGPIQTCDTCLVEADGKIVRSCATQVHENMNVVYSEDRVKDLRKEAVQRILANHNLYCTVCDNNNGDCELHNAVLDLKIDKQKYPFSRKPYDVDDSNPFYVYDPSQCILCGRCVEACQDVQVNETLHIDWSLERPRVVWDDGSKINESSCVSCGHCVTVCPVNALMEKTMIGNAGYLTDLDTETKNTMIDLVKAFEPIITMRPVMAISNIESKMRETRIRKTKTVCTYCGVGCSFEMWTVGRKILKVQPKPESPANGISTCVKGKFGWDFVNSPDRLTEPLIRDGDRFRMASWDEALDLIASRLREIKEKYGPDAIEFIASSKGTNEEAYLVQKLARQVFGTNNVDNSSRFCQAPATTGLWRTVGYGGDAGSISDLYVSDLILAVGTNTAESHPVIATRIKRAHKLNGQKIIVADLRMHEMARRADVFIHPRPGTDLVWINAVAKYIVDQGWQAREFIEKRVNFYDEYVKSLEPFTLEFAEKVSGVSADDIRKIATMIHEAKSMAVIWAMGVTQHQAGSDTSTALSNLLLLTGNYGRPGTGGYPLRGHNNVQGASDFGAMSAYLPGYQSVSDEKARKKIEEYWKCQIPDKPGYDNNTCLEAINSDRIRAMYVVGEELVETGSDSEYIRKQLEKLDFLVVEDMFLSETAKYADVVLPAAASVEKEGTFVNTERRIQRIYRVMEPLGNSRPDWQIIQDVANRLGAGWNYRHPSEIMQEVSKIAPIFAGVSYERLEGFGSLQWPVSDGGKDTPLLYTDRFNFPDGKARFYPLKYSPPLTVDQEFDLHLNNGRILEHFHEGNETYRSPGLKEKVPGTFVEVSPELAAERGLKDGDLVRITSKWGSIKVRVLVTDRVSGKELYMPMNSGGDSAVNNLTSRLMDPTAHTPAYKELPVKMEKIEGGHGESPMPRTNPRYGKPHPQRGVMVEEKWKRSDYIKLTGD</sequence>
<dbReference type="Gene3D" id="2.20.25.90">
    <property type="entry name" value="ADC-like domains"/>
    <property type="match status" value="1"/>
</dbReference>
<evidence type="ECO:0000256" key="9">
    <source>
        <dbReference type="ARBA" id="ARBA00023002"/>
    </source>
</evidence>
<dbReference type="SUPFAM" id="SSF53706">
    <property type="entry name" value="Formate dehydrogenase/DMSO reductase, domains 1-3"/>
    <property type="match status" value="1"/>
</dbReference>
<dbReference type="FunFam" id="2.40.40.20:FF:000005">
    <property type="entry name" value="Periplasmic nitrate reductase"/>
    <property type="match status" value="1"/>
</dbReference>
<dbReference type="eggNOG" id="arCOG01492">
    <property type="taxonomic scope" value="Archaea"/>
</dbReference>
<proteinExistence type="inferred from homology"/>
<protein>
    <submittedName>
        <fullName evidence="18">Formate dehydrogenase related protein</fullName>
    </submittedName>
</protein>
<dbReference type="InParanoid" id="Q9HL15"/>
<dbReference type="GO" id="GO:0051539">
    <property type="term" value="F:4 iron, 4 sulfur cluster binding"/>
    <property type="evidence" value="ECO:0007669"/>
    <property type="project" value="UniProtKB-KW"/>
</dbReference>
<evidence type="ECO:0000256" key="1">
    <source>
        <dbReference type="ARBA" id="ARBA00001942"/>
    </source>
</evidence>
<dbReference type="GO" id="GO:0003954">
    <property type="term" value="F:NADH dehydrogenase activity"/>
    <property type="evidence" value="ECO:0007669"/>
    <property type="project" value="TreeGrafter"/>
</dbReference>
<evidence type="ECO:0000256" key="11">
    <source>
        <dbReference type="ARBA" id="ARBA00023014"/>
    </source>
</evidence>
<dbReference type="CDD" id="cd02753">
    <property type="entry name" value="MopB_Formate-Dh-H"/>
    <property type="match status" value="1"/>
</dbReference>
<dbReference type="CDD" id="cd02792">
    <property type="entry name" value="MopB_CT_Formate-Dh-Na-like"/>
    <property type="match status" value="1"/>
</dbReference>
<dbReference type="PANTHER" id="PTHR43105">
    <property type="entry name" value="RESPIRATORY NITRATE REDUCTASE"/>
    <property type="match status" value="1"/>
</dbReference>
<comment type="cofactor">
    <cofactor evidence="2">
        <name>[4Fe-4S] cluster</name>
        <dbReference type="ChEBI" id="CHEBI:49883"/>
    </cofactor>
</comment>
<dbReference type="GO" id="GO:0051537">
    <property type="term" value="F:2 iron, 2 sulfur cluster binding"/>
    <property type="evidence" value="ECO:0007669"/>
    <property type="project" value="UniProtKB-KW"/>
</dbReference>
<comment type="cofactor">
    <cofactor evidence="12">
        <name>[2Fe-2S] cluster</name>
        <dbReference type="ChEBI" id="CHEBI:190135"/>
    </cofactor>
</comment>
<dbReference type="InterPro" id="IPR006656">
    <property type="entry name" value="Mopterin_OxRdtase"/>
</dbReference>
<dbReference type="PROSITE" id="PS51379">
    <property type="entry name" value="4FE4S_FER_2"/>
    <property type="match status" value="2"/>
</dbReference>
<organism evidence="18 19">
    <name type="scientific">Thermoplasma acidophilum (strain ATCC 25905 / DSM 1728 / JCM 9062 / NBRC 15155 / AMRC-C165)</name>
    <dbReference type="NCBI Taxonomy" id="273075"/>
    <lineage>
        <taxon>Archaea</taxon>
        <taxon>Methanobacteriati</taxon>
        <taxon>Thermoplasmatota</taxon>
        <taxon>Thermoplasmata</taxon>
        <taxon>Thermoplasmatales</taxon>
        <taxon>Thermoplasmataceae</taxon>
        <taxon>Thermoplasma</taxon>
    </lineage>
</organism>
<dbReference type="FunFam" id="3.10.20.740:FF:000003">
    <property type="entry name" value="Formate dehydrogenase subunit alpha"/>
    <property type="match status" value="1"/>
</dbReference>
<gene>
    <name evidence="18" type="ordered locus">Ta0425</name>
</gene>
<dbReference type="Pfam" id="PF12838">
    <property type="entry name" value="Fer4_7"/>
    <property type="match status" value="1"/>
</dbReference>
<dbReference type="PaxDb" id="273075-Ta0425"/>
<dbReference type="InterPro" id="IPR006657">
    <property type="entry name" value="MoPterin_dinucl-bd_dom"/>
</dbReference>
<keyword evidence="7" id="KW-0479">Metal-binding</keyword>
<dbReference type="Gene3D" id="3.40.50.740">
    <property type="match status" value="1"/>
</dbReference>
<comment type="similarity">
    <text evidence="3">In the C-terminal section; belongs to the prokaryotic molybdopterin-containing oxidoreductase family.</text>
</comment>
<evidence type="ECO:0000256" key="2">
    <source>
        <dbReference type="ARBA" id="ARBA00001966"/>
    </source>
</evidence>
<dbReference type="InterPro" id="IPR050123">
    <property type="entry name" value="Prok_molybdopt-oxidoreductase"/>
</dbReference>
<dbReference type="Pfam" id="PF04879">
    <property type="entry name" value="Molybdop_Fe4S4"/>
    <property type="match status" value="1"/>
</dbReference>
<keyword evidence="4" id="KW-0004">4Fe-4S</keyword>
<dbReference type="AlphaFoldDB" id="Q9HL15"/>
<dbReference type="FunCoup" id="Q9HL15">
    <property type="interactions" value="206"/>
</dbReference>
<evidence type="ECO:0000256" key="7">
    <source>
        <dbReference type="ARBA" id="ARBA00022723"/>
    </source>
</evidence>
<dbReference type="GO" id="GO:0008863">
    <property type="term" value="F:formate dehydrogenase (NAD+) activity"/>
    <property type="evidence" value="ECO:0007669"/>
    <property type="project" value="InterPro"/>
</dbReference>
<feature type="domain" description="2Fe-2S ferredoxin-type" evidence="14">
    <location>
        <begin position="20"/>
        <end position="96"/>
    </location>
</feature>
<dbReference type="SUPFAM" id="SSF54292">
    <property type="entry name" value="2Fe-2S ferredoxin-like"/>
    <property type="match status" value="1"/>
</dbReference>
<dbReference type="EnsemblBacteria" id="CAC11567">
    <property type="protein sequence ID" value="CAC11567"/>
    <property type="gene ID" value="CAC11567"/>
</dbReference>
<accession>Q9HL15</accession>